<evidence type="ECO:0000313" key="3">
    <source>
        <dbReference type="Proteomes" id="UP000298787"/>
    </source>
</evidence>
<gene>
    <name evidence="2" type="ORF">D9C73_023811</name>
</gene>
<organism evidence="2 3">
    <name type="scientific">Collichthys lucidus</name>
    <name type="common">Big head croaker</name>
    <name type="synonym">Sciaena lucida</name>
    <dbReference type="NCBI Taxonomy" id="240159"/>
    <lineage>
        <taxon>Eukaryota</taxon>
        <taxon>Metazoa</taxon>
        <taxon>Chordata</taxon>
        <taxon>Craniata</taxon>
        <taxon>Vertebrata</taxon>
        <taxon>Euteleostomi</taxon>
        <taxon>Actinopterygii</taxon>
        <taxon>Neopterygii</taxon>
        <taxon>Teleostei</taxon>
        <taxon>Neoteleostei</taxon>
        <taxon>Acanthomorphata</taxon>
        <taxon>Eupercaria</taxon>
        <taxon>Sciaenidae</taxon>
        <taxon>Collichthys</taxon>
    </lineage>
</organism>
<evidence type="ECO:0000313" key="2">
    <source>
        <dbReference type="EMBL" id="TKS89683.1"/>
    </source>
</evidence>
<accession>A0A4U5VMM5</accession>
<keyword evidence="3" id="KW-1185">Reference proteome</keyword>
<reference evidence="2 3" key="1">
    <citation type="submission" date="2019-01" db="EMBL/GenBank/DDBJ databases">
        <title>Genome Assembly of Collichthys lucidus.</title>
        <authorList>
            <person name="Cai M."/>
            <person name="Xiao S."/>
        </authorList>
    </citation>
    <scope>NUCLEOTIDE SEQUENCE [LARGE SCALE GENOMIC DNA]</scope>
    <source>
        <strain evidence="2">JT15FE1705JMU</strain>
        <tissue evidence="2">Muscle</tissue>
    </source>
</reference>
<evidence type="ECO:0000256" key="1">
    <source>
        <dbReference type="SAM" id="MobiDB-lite"/>
    </source>
</evidence>
<name>A0A4U5VMM5_COLLU</name>
<protein>
    <submittedName>
        <fullName evidence="2">Uncharacterized protein</fullName>
    </submittedName>
</protein>
<sequence length="442" mass="50222">MKEHQEPIERPVLCAVIGCRLSYNYCCSAEPPKIDERRCLEERGRTRKGRGQSSFSRSSPLIWFSTSVSPQKAEDENLSKIGYILFQGATIAAEGLHTSKRKRKKKLPRQGTCVMHHHYKTPHVCQPFKTTRDCDKRRLSRVSHGEGRALNGINSPQWWDHDGRFAARFKSGRMIVSDKSEERRQGCQVTLKALSGLDVHRETEREREEDKECPEVSGWTTHLYRRDYSVALGSRWCRVAEYVTSTFRGFKGSCADTAAHPNGKHLKAAVQRKHTASWVCQVRGAAGIQRRESLEGIKMVKTYRLMDDGYPPEKTSSKERQTVVKNNPNMNLEAELQVGLKDVLQGTRNQHRGKGTGVNLAENDGQPPWTDSATFRDSRSETKPFIMVRLSSFPSGYVGYKGPLMDLQGSESHRPSEIFILGGRCRSFLRRILCLHARETQT</sequence>
<feature type="region of interest" description="Disordered" evidence="1">
    <location>
        <begin position="348"/>
        <end position="376"/>
    </location>
</feature>
<dbReference type="EMBL" id="CM014098">
    <property type="protein sequence ID" value="TKS89683.1"/>
    <property type="molecule type" value="Genomic_DNA"/>
</dbReference>
<proteinExistence type="predicted"/>
<dbReference type="AlphaFoldDB" id="A0A4U5VMM5"/>
<dbReference type="Proteomes" id="UP000298787">
    <property type="component" value="Chromosome 21"/>
</dbReference>